<comment type="similarity">
    <text evidence="1">Belongs to the cycloisomerase 2 family.</text>
</comment>
<accession>A0A177D4H0</accession>
<evidence type="ECO:0000313" key="3">
    <source>
        <dbReference type="EMBL" id="OAG14554.1"/>
    </source>
</evidence>
<feature type="signal peptide" evidence="2">
    <location>
        <begin position="1"/>
        <end position="18"/>
    </location>
</feature>
<evidence type="ECO:0000313" key="4">
    <source>
        <dbReference type="Proteomes" id="UP000077248"/>
    </source>
</evidence>
<proteinExistence type="inferred from homology"/>
<keyword evidence="2" id="KW-0732">Signal</keyword>
<keyword evidence="4" id="KW-1185">Reference proteome</keyword>
<dbReference type="Proteomes" id="UP000077248">
    <property type="component" value="Unassembled WGS sequence"/>
</dbReference>
<dbReference type="VEuPathDB" id="FungiDB:CC77DRAFT_1025708"/>
<dbReference type="GO" id="GO:0017057">
    <property type="term" value="F:6-phosphogluconolactonase activity"/>
    <property type="evidence" value="ECO:0007669"/>
    <property type="project" value="TreeGrafter"/>
</dbReference>
<gene>
    <name evidence="3" type="ORF">CC77DRAFT_1025708</name>
</gene>
<feature type="chain" id="PRO_5008058967" evidence="2">
    <location>
        <begin position="19"/>
        <end position="389"/>
    </location>
</feature>
<dbReference type="GeneID" id="29111715"/>
<dbReference type="AlphaFoldDB" id="A0A177D4H0"/>
<dbReference type="KEGG" id="aalt:CC77DRAFT_1025708"/>
<dbReference type="InterPro" id="IPR015943">
    <property type="entry name" value="WD40/YVTN_repeat-like_dom_sf"/>
</dbReference>
<dbReference type="PANTHER" id="PTHR30344:SF4">
    <property type="entry name" value="CYCLASE, PUTATIVE (AFU_ORTHOLOGUE AFUA_6G11580)-RELATED"/>
    <property type="match status" value="1"/>
</dbReference>
<dbReference type="Pfam" id="PF10282">
    <property type="entry name" value="Lactonase"/>
    <property type="match status" value="1"/>
</dbReference>
<dbReference type="InterPro" id="IPR050282">
    <property type="entry name" value="Cycloisomerase_2"/>
</dbReference>
<dbReference type="SUPFAM" id="SSF75011">
    <property type="entry name" value="3-carboxy-cis,cis-mucoante lactonizing enzyme"/>
    <property type="match status" value="1"/>
</dbReference>
<dbReference type="RefSeq" id="XP_018379975.1">
    <property type="nucleotide sequence ID" value="XM_018526121.1"/>
</dbReference>
<dbReference type="Gene3D" id="2.130.10.10">
    <property type="entry name" value="YVTN repeat-like/Quinoprotein amine dehydrogenase"/>
    <property type="match status" value="1"/>
</dbReference>
<dbReference type="InterPro" id="IPR019405">
    <property type="entry name" value="Lactonase_7-beta_prop"/>
</dbReference>
<reference evidence="3 4" key="1">
    <citation type="submission" date="2016-05" db="EMBL/GenBank/DDBJ databases">
        <title>Comparative analysis of secretome profiles of manganese(II)-oxidizing ascomycete fungi.</title>
        <authorList>
            <consortium name="DOE Joint Genome Institute"/>
            <person name="Zeiner C.A."/>
            <person name="Purvine S.O."/>
            <person name="Zink E.M."/>
            <person name="Wu S."/>
            <person name="Pasa-Tolic L."/>
            <person name="Chaput D.L."/>
            <person name="Haridas S."/>
            <person name="Grigoriev I.V."/>
            <person name="Santelli C.M."/>
            <person name="Hansel C.M."/>
        </authorList>
    </citation>
    <scope>NUCLEOTIDE SEQUENCE [LARGE SCALE GENOMIC DNA]</scope>
    <source>
        <strain evidence="3 4">SRC1lrK2f</strain>
    </source>
</reference>
<evidence type="ECO:0000256" key="2">
    <source>
        <dbReference type="SAM" id="SignalP"/>
    </source>
</evidence>
<evidence type="ECO:0000256" key="1">
    <source>
        <dbReference type="ARBA" id="ARBA00005564"/>
    </source>
</evidence>
<dbReference type="OMA" id="GSKWIAI"/>
<organism evidence="3 4">
    <name type="scientific">Alternaria alternata</name>
    <name type="common">Alternaria rot fungus</name>
    <name type="synonym">Torula alternata</name>
    <dbReference type="NCBI Taxonomy" id="5599"/>
    <lineage>
        <taxon>Eukaryota</taxon>
        <taxon>Fungi</taxon>
        <taxon>Dikarya</taxon>
        <taxon>Ascomycota</taxon>
        <taxon>Pezizomycotina</taxon>
        <taxon>Dothideomycetes</taxon>
        <taxon>Pleosporomycetidae</taxon>
        <taxon>Pleosporales</taxon>
        <taxon>Pleosporineae</taxon>
        <taxon>Pleosporaceae</taxon>
        <taxon>Alternaria</taxon>
        <taxon>Alternaria sect. Alternaria</taxon>
        <taxon>Alternaria alternata complex</taxon>
    </lineage>
</organism>
<name>A0A177D4H0_ALTAL</name>
<sequence length="389" mass="41256">MRFSLSTLLLAVVPKVLGDKHYFFSGFFAGNVIAGVEFDDSTNDLTLVNNITVNASEGSKWIAIDERKKNVYVATTGQIQSYAITSNRSLTSTSNITLSSSCQNANYIATTNASPYTVFGVAYSTGCAAQALAVDSTGALTAATANLTYNSTSGVHGLDISPDAAFVYSADDMGNAVWAHSYDRETKTAQTLQYLAAPEGANPRHLAAHPNGGWVYVIYEEANSLAVYKRDDKTGLLTDEKTTFSLLPAGFTNTSSYWADEVKFSIPTSNYSNTTTTSSLANFTAPTQPRYLITGTRSRSSNATGYVSAFALDASTGAITSQLFLLPTTASGGSANAVSPALFGEEYFAITDSGANFVEVWKIEREGTGASAVARLGFESGPANVVWMD</sequence>
<dbReference type="EMBL" id="KV441499">
    <property type="protein sequence ID" value="OAG14554.1"/>
    <property type="molecule type" value="Genomic_DNA"/>
</dbReference>
<protein>
    <submittedName>
        <fullName evidence="3">3-carboxy-cis,cis-mucoante lactonizing enzyme</fullName>
    </submittedName>
</protein>
<dbReference type="PANTHER" id="PTHR30344">
    <property type="entry name" value="6-PHOSPHOGLUCONOLACTONASE-RELATED"/>
    <property type="match status" value="1"/>
</dbReference>